<evidence type="ECO:0000259" key="1">
    <source>
        <dbReference type="PROSITE" id="PS51733"/>
    </source>
</evidence>
<proteinExistence type="predicted"/>
<gene>
    <name evidence="2" type="ORF">JOE57_003099</name>
</gene>
<feature type="domain" description="BPL/LPL catalytic" evidence="1">
    <location>
        <begin position="30"/>
        <end position="227"/>
    </location>
</feature>
<dbReference type="PANTHER" id="PTHR43679">
    <property type="entry name" value="OCTANOYLTRANSFERASE LIPM-RELATED"/>
    <property type="match status" value="1"/>
</dbReference>
<dbReference type="SUPFAM" id="SSF55681">
    <property type="entry name" value="Class II aaRS and biotin synthetases"/>
    <property type="match status" value="1"/>
</dbReference>
<protein>
    <submittedName>
        <fullName evidence="2">Lipoate-protein ligase A</fullName>
    </submittedName>
</protein>
<dbReference type="GO" id="GO:0016874">
    <property type="term" value="F:ligase activity"/>
    <property type="evidence" value="ECO:0007669"/>
    <property type="project" value="UniProtKB-KW"/>
</dbReference>
<keyword evidence="3" id="KW-1185">Reference proteome</keyword>
<dbReference type="Proteomes" id="UP000704762">
    <property type="component" value="Unassembled WGS sequence"/>
</dbReference>
<reference evidence="2 3" key="1">
    <citation type="submission" date="2021-01" db="EMBL/GenBank/DDBJ databases">
        <title>Sequencing the genomes of 1000 actinobacteria strains.</title>
        <authorList>
            <person name="Klenk H.-P."/>
        </authorList>
    </citation>
    <scope>NUCLEOTIDE SEQUENCE [LARGE SCALE GENOMIC DNA]</scope>
    <source>
        <strain evidence="2 3">DSM 18662</strain>
    </source>
</reference>
<name>A0ABS2RNE6_9ACTN</name>
<dbReference type="PROSITE" id="PS51733">
    <property type="entry name" value="BPL_LPL_CATALYTIC"/>
    <property type="match status" value="1"/>
</dbReference>
<accession>A0ABS2RNE6</accession>
<dbReference type="InterPro" id="IPR050664">
    <property type="entry name" value="Octanoyltrans_LipM/LipL"/>
</dbReference>
<organism evidence="2 3">
    <name type="scientific">Microlunatus panaciterrae</name>
    <dbReference type="NCBI Taxonomy" id="400768"/>
    <lineage>
        <taxon>Bacteria</taxon>
        <taxon>Bacillati</taxon>
        <taxon>Actinomycetota</taxon>
        <taxon>Actinomycetes</taxon>
        <taxon>Propionibacteriales</taxon>
        <taxon>Propionibacteriaceae</taxon>
        <taxon>Microlunatus</taxon>
    </lineage>
</organism>
<comment type="caution">
    <text evidence="2">The sequence shown here is derived from an EMBL/GenBank/DDBJ whole genome shotgun (WGS) entry which is preliminary data.</text>
</comment>
<evidence type="ECO:0000313" key="2">
    <source>
        <dbReference type="EMBL" id="MBM7800178.1"/>
    </source>
</evidence>
<dbReference type="Gene3D" id="3.30.930.10">
    <property type="entry name" value="Bira Bifunctional Protein, Domain 2"/>
    <property type="match status" value="1"/>
</dbReference>
<sequence length="247" mass="26132">MQLLSGPLQPADPALEMAFALALLRQVDRAERDDTVRIYRAGVPTMAFGRRDTRLAGFAAAVEMARRSGFAPVVRAAGGRVVGYTGSALVVDHVGRGSRFPSGMEQRFADFGALFARVLRSLGVDARVGEVPGEYCPGAHSVNARGTVKLVGTAQRIVRDAWLFSAVLVVDGTAALRPLLTEVHRRLDLPFDAASVGSVADEVPAVTTADVQAAVLAGYADRYDLRPVEPAATTLALARGLVGDHRA</sequence>
<keyword evidence="2" id="KW-0436">Ligase</keyword>
<dbReference type="RefSeq" id="WP_204919422.1">
    <property type="nucleotide sequence ID" value="NZ_BAAAQP010000003.1"/>
</dbReference>
<evidence type="ECO:0000313" key="3">
    <source>
        <dbReference type="Proteomes" id="UP000704762"/>
    </source>
</evidence>
<dbReference type="InterPro" id="IPR045864">
    <property type="entry name" value="aa-tRNA-synth_II/BPL/LPL"/>
</dbReference>
<dbReference type="InterPro" id="IPR004143">
    <property type="entry name" value="BPL_LPL_catalytic"/>
</dbReference>
<dbReference type="EMBL" id="JAFBCF010000001">
    <property type="protein sequence ID" value="MBM7800178.1"/>
    <property type="molecule type" value="Genomic_DNA"/>
</dbReference>
<dbReference type="PANTHER" id="PTHR43679:SF2">
    <property type="entry name" value="OCTANOYL-[GCVH]:PROTEIN N-OCTANOYLTRANSFERASE"/>
    <property type="match status" value="1"/>
</dbReference>
<dbReference type="Pfam" id="PF21948">
    <property type="entry name" value="LplA-B_cat"/>
    <property type="match status" value="1"/>
</dbReference>